<evidence type="ECO:0000313" key="1">
    <source>
        <dbReference type="EMBL" id="RPA84707.1"/>
    </source>
</evidence>
<sequence length="113" mass="12400">MVELPCLYARSRVGFGCRRVLKVESRSNWETPSRTWRLEQMLLRCGQLAGIKAGTEMKEVGRLDNSSASVNLLWRAVFALPVLVASGSQGAAGTSYIGSGRECLGGYRARVMF</sequence>
<evidence type="ECO:0000313" key="2">
    <source>
        <dbReference type="Proteomes" id="UP000275078"/>
    </source>
</evidence>
<accession>A0A3N4IH03</accession>
<organism evidence="1 2">
    <name type="scientific">Ascobolus immersus RN42</name>
    <dbReference type="NCBI Taxonomy" id="1160509"/>
    <lineage>
        <taxon>Eukaryota</taxon>
        <taxon>Fungi</taxon>
        <taxon>Dikarya</taxon>
        <taxon>Ascomycota</taxon>
        <taxon>Pezizomycotina</taxon>
        <taxon>Pezizomycetes</taxon>
        <taxon>Pezizales</taxon>
        <taxon>Ascobolaceae</taxon>
        <taxon>Ascobolus</taxon>
    </lineage>
</organism>
<protein>
    <submittedName>
        <fullName evidence="1">Uncharacterized protein</fullName>
    </submittedName>
</protein>
<dbReference type="AlphaFoldDB" id="A0A3N4IH03"/>
<dbReference type="Proteomes" id="UP000275078">
    <property type="component" value="Unassembled WGS sequence"/>
</dbReference>
<keyword evidence="2" id="KW-1185">Reference proteome</keyword>
<gene>
    <name evidence="1" type="ORF">BJ508DRAFT_25893</name>
</gene>
<reference evidence="1 2" key="1">
    <citation type="journal article" date="2018" name="Nat. Ecol. Evol.">
        <title>Pezizomycetes genomes reveal the molecular basis of ectomycorrhizal truffle lifestyle.</title>
        <authorList>
            <person name="Murat C."/>
            <person name="Payen T."/>
            <person name="Noel B."/>
            <person name="Kuo A."/>
            <person name="Morin E."/>
            <person name="Chen J."/>
            <person name="Kohler A."/>
            <person name="Krizsan K."/>
            <person name="Balestrini R."/>
            <person name="Da Silva C."/>
            <person name="Montanini B."/>
            <person name="Hainaut M."/>
            <person name="Levati E."/>
            <person name="Barry K.W."/>
            <person name="Belfiori B."/>
            <person name="Cichocki N."/>
            <person name="Clum A."/>
            <person name="Dockter R.B."/>
            <person name="Fauchery L."/>
            <person name="Guy J."/>
            <person name="Iotti M."/>
            <person name="Le Tacon F."/>
            <person name="Lindquist E.A."/>
            <person name="Lipzen A."/>
            <person name="Malagnac F."/>
            <person name="Mello A."/>
            <person name="Molinier V."/>
            <person name="Miyauchi S."/>
            <person name="Poulain J."/>
            <person name="Riccioni C."/>
            <person name="Rubini A."/>
            <person name="Sitrit Y."/>
            <person name="Splivallo R."/>
            <person name="Traeger S."/>
            <person name="Wang M."/>
            <person name="Zifcakova L."/>
            <person name="Wipf D."/>
            <person name="Zambonelli A."/>
            <person name="Paolocci F."/>
            <person name="Nowrousian M."/>
            <person name="Ottonello S."/>
            <person name="Baldrian P."/>
            <person name="Spatafora J.W."/>
            <person name="Henrissat B."/>
            <person name="Nagy L.G."/>
            <person name="Aury J.M."/>
            <person name="Wincker P."/>
            <person name="Grigoriev I.V."/>
            <person name="Bonfante P."/>
            <person name="Martin F.M."/>
        </authorList>
    </citation>
    <scope>NUCLEOTIDE SEQUENCE [LARGE SCALE GENOMIC DNA]</scope>
    <source>
        <strain evidence="1 2">RN42</strain>
    </source>
</reference>
<proteinExistence type="predicted"/>
<name>A0A3N4IH03_ASCIM</name>
<dbReference type="EMBL" id="ML119657">
    <property type="protein sequence ID" value="RPA84707.1"/>
    <property type="molecule type" value="Genomic_DNA"/>
</dbReference>